<comment type="cofactor">
    <cofactor evidence="3">
        <name>Mg(2+)</name>
        <dbReference type="ChEBI" id="CHEBI:18420"/>
    </cofactor>
</comment>
<dbReference type="HAMAP" id="MF_02225">
    <property type="entry name" value="CoaBC"/>
    <property type="match status" value="1"/>
</dbReference>
<comment type="caution">
    <text evidence="7">The sequence shown here is derived from an EMBL/GenBank/DDBJ whole genome shotgun (WGS) entry which is preliminary data.</text>
</comment>
<keyword evidence="3" id="KW-0285">Flavoprotein</keyword>
<comment type="cofactor">
    <cofactor evidence="3">
        <name>FMN</name>
        <dbReference type="ChEBI" id="CHEBI:58210"/>
    </cofactor>
    <text evidence="3">Binds 1 FMN per subunit.</text>
</comment>
<dbReference type="GO" id="GO:0015937">
    <property type="term" value="P:coenzyme A biosynthetic process"/>
    <property type="evidence" value="ECO:0007669"/>
    <property type="project" value="UniProtKB-UniRule"/>
</dbReference>
<dbReference type="RefSeq" id="WP_003825085.1">
    <property type="nucleotide sequence ID" value="NZ_AP012322.1"/>
</dbReference>
<keyword evidence="3" id="KW-0288">FMN</keyword>
<dbReference type="InterPro" id="IPR003382">
    <property type="entry name" value="Flavoprotein"/>
</dbReference>
<keyword evidence="2 3" id="KW-0456">Lyase</keyword>
<feature type="binding site" evidence="3">
    <location>
        <position position="373"/>
    </location>
    <ligand>
        <name>CTP</name>
        <dbReference type="ChEBI" id="CHEBI:37563"/>
    </ligand>
</feature>
<feature type="region of interest" description="Phosphopantothenoylcysteine decarboxylase" evidence="3">
    <location>
        <begin position="1"/>
        <end position="234"/>
    </location>
</feature>
<dbReference type="eggNOG" id="COG0452">
    <property type="taxonomic scope" value="Bacteria"/>
</dbReference>
<dbReference type="Proteomes" id="UP000006408">
    <property type="component" value="Unassembled WGS sequence"/>
</dbReference>
<evidence type="ECO:0000313" key="8">
    <source>
        <dbReference type="Proteomes" id="UP000006408"/>
    </source>
</evidence>
<dbReference type="EC" id="4.1.1.36" evidence="3"/>
<dbReference type="EC" id="6.3.2.5" evidence="3"/>
<feature type="binding site" evidence="3">
    <location>
        <position position="387"/>
    </location>
    <ligand>
        <name>CTP</name>
        <dbReference type="ChEBI" id="CHEBI:37563"/>
    </ligand>
</feature>
<evidence type="ECO:0000313" key="7">
    <source>
        <dbReference type="EMBL" id="EEP21994.1"/>
    </source>
</evidence>
<dbReference type="GO" id="GO:0071513">
    <property type="term" value="C:phosphopantothenoylcysteine decarboxylase complex"/>
    <property type="evidence" value="ECO:0007669"/>
    <property type="project" value="TreeGrafter"/>
</dbReference>
<dbReference type="GO" id="GO:0046872">
    <property type="term" value="F:metal ion binding"/>
    <property type="evidence" value="ECO:0007669"/>
    <property type="project" value="UniProtKB-KW"/>
</dbReference>
<dbReference type="InterPro" id="IPR035929">
    <property type="entry name" value="CoaB-like_sf"/>
</dbReference>
<comment type="caution">
    <text evidence="3">Lacks conserved residue(s) required for the propagation of feature annotation.</text>
</comment>
<dbReference type="GO" id="GO:0004632">
    <property type="term" value="F:phosphopantothenate--cysteine ligase activity"/>
    <property type="evidence" value="ECO:0007669"/>
    <property type="project" value="UniProtKB-UniRule"/>
</dbReference>
<dbReference type="Gene3D" id="3.40.50.1950">
    <property type="entry name" value="Flavin prenyltransferase-like"/>
    <property type="match status" value="1"/>
</dbReference>
<dbReference type="UniPathway" id="UPA00241">
    <property type="reaction ID" value="UER00353"/>
</dbReference>
<evidence type="ECO:0000256" key="4">
    <source>
        <dbReference type="SAM" id="MobiDB-lite"/>
    </source>
</evidence>
<dbReference type="AlphaFoldDB" id="C4FCT6"/>
<feature type="region of interest" description="Disordered" evidence="4">
    <location>
        <begin position="196"/>
        <end position="227"/>
    </location>
</feature>
<comment type="function">
    <text evidence="3">Catalyzes two sequential steps in the biosynthesis of coenzyme A. In the first step cysteine is conjugated to 4'-phosphopantothenate to form 4-phosphopantothenoylcysteine. In the second step the latter compound is decarboxylated to form 4'-phosphopantotheine.</text>
</comment>
<sequence length="462" mass="48571">MAHILLGVTGSIAAFKACHLASDWTKAGHKVRVIETVAAEQFVTPLTFASLTHTQTRTAMFPNVTAAAIQGDVTSNPTVPASINHIADAAWADALVIAPASADIIARIAAGLADDTLTSTILAYSGSVKVLCPAMNVHMFENPATQRNLRICKELGWTIVEPGSGNLACGDTGKGRMEEPAVIEQAVDELLGETTQVPGQNSPASNANTADNTGDTVDNANSTGNHSRPLHGLHVLVTAGPTQEPLDPVRFLTNHSTGKMGYGFAHEAAALGATVTLISGPVSLPEPAEPNITTIHVTTARQMFEAVQQAYETADIIVMTAAVGDFRVSEVAGEKIKKAGRSSIQIELVANPDILAWVGAHKRTDGSQVLCGFAMETQNLIENAAKKLADKHCDMLVANNLRDAGAGFGTDTNVVTVLTPACGDTSTDQAPQQPNVEKWRKMGKTDLARQLLLRLASLRATA</sequence>
<dbReference type="GO" id="GO:0010181">
    <property type="term" value="F:FMN binding"/>
    <property type="evidence" value="ECO:0007669"/>
    <property type="project" value="UniProtKB-UniRule"/>
</dbReference>
<dbReference type="HOGENOM" id="CLU_033319_0_1_11"/>
<feature type="binding site" evidence="3">
    <location>
        <begin position="352"/>
        <end position="355"/>
    </location>
    <ligand>
        <name>CTP</name>
        <dbReference type="ChEBI" id="CHEBI:37563"/>
    </ligand>
</feature>
<feature type="active site" description="Proton donor" evidence="3">
    <location>
        <position position="169"/>
    </location>
</feature>
<dbReference type="PANTHER" id="PTHR14359:SF6">
    <property type="entry name" value="PHOSPHOPANTOTHENOYLCYSTEINE DECARBOXYLASE"/>
    <property type="match status" value="1"/>
</dbReference>
<dbReference type="KEGG" id="bang:BBAG_1460"/>
<accession>C4FCT6</accession>
<comment type="similarity">
    <text evidence="3">In the C-terminal section; belongs to the PPC synthetase family.</text>
</comment>
<dbReference type="PATRIC" id="fig|518635.17.peg.1542"/>
<dbReference type="InterPro" id="IPR005252">
    <property type="entry name" value="CoaBC"/>
</dbReference>
<dbReference type="GO" id="GO:0004633">
    <property type="term" value="F:phosphopantothenoylcysteine decarboxylase activity"/>
    <property type="evidence" value="ECO:0007669"/>
    <property type="project" value="UniProtKB-UniRule"/>
</dbReference>
<protein>
    <recommendedName>
        <fullName evidence="3">Coenzyme A biosynthesis bifunctional protein CoaBC</fullName>
    </recommendedName>
    <alternativeName>
        <fullName evidence="3">DNA/pantothenate metabolism flavoprotein</fullName>
    </alternativeName>
    <alternativeName>
        <fullName evidence="3">Phosphopantothenoylcysteine synthetase/decarboxylase</fullName>
        <shortName evidence="3">PPCS-PPCDC</shortName>
    </alternativeName>
    <domain>
        <recommendedName>
            <fullName evidence="3">Phosphopantothenoylcysteine decarboxylase</fullName>
            <shortName evidence="3">PPC decarboxylase</shortName>
            <shortName evidence="3">PPC-DC</shortName>
            <ecNumber evidence="3">4.1.1.36</ecNumber>
        </recommendedName>
        <alternativeName>
            <fullName evidence="3">CoaC</fullName>
        </alternativeName>
    </domain>
    <domain>
        <recommendedName>
            <fullName evidence="3">Phosphopantothenate--cysteine ligase</fullName>
            <ecNumber evidence="3">6.3.2.5</ecNumber>
        </recommendedName>
        <alternativeName>
            <fullName evidence="3">CoaB</fullName>
        </alternativeName>
        <alternativeName>
            <fullName evidence="3">Phosphopantothenoylcysteine synthetase</fullName>
            <shortName evidence="3">PPC synthetase</shortName>
            <shortName evidence="3">PPC-S</shortName>
        </alternativeName>
    </domain>
</protein>
<evidence type="ECO:0000259" key="6">
    <source>
        <dbReference type="Pfam" id="PF04127"/>
    </source>
</evidence>
<proteinExistence type="inferred from homology"/>
<evidence type="ECO:0000256" key="1">
    <source>
        <dbReference type="ARBA" id="ARBA00022793"/>
    </source>
</evidence>
<keyword evidence="1 3" id="KW-0210">Decarboxylase</keyword>
<dbReference type="GeneID" id="42865779"/>
<feature type="binding site" evidence="3">
    <location>
        <position position="335"/>
    </location>
    <ligand>
        <name>CTP</name>
        <dbReference type="ChEBI" id="CHEBI:37563"/>
    </ligand>
</feature>
<feature type="binding site" evidence="3">
    <location>
        <position position="325"/>
    </location>
    <ligand>
        <name>CTP</name>
        <dbReference type="ChEBI" id="CHEBI:37563"/>
    </ligand>
</feature>
<keyword evidence="3" id="KW-0479">Metal-binding</keyword>
<dbReference type="Pfam" id="PF02441">
    <property type="entry name" value="Flavoprotein"/>
    <property type="match status" value="1"/>
</dbReference>
<evidence type="ECO:0000256" key="3">
    <source>
        <dbReference type="HAMAP-Rule" id="MF_02225"/>
    </source>
</evidence>
<feature type="compositionally biased region" description="Polar residues" evidence="4">
    <location>
        <begin position="196"/>
        <end position="226"/>
    </location>
</feature>
<dbReference type="SUPFAM" id="SSF102645">
    <property type="entry name" value="CoaB-like"/>
    <property type="match status" value="1"/>
</dbReference>
<dbReference type="Gene3D" id="3.40.50.10300">
    <property type="entry name" value="CoaB-like"/>
    <property type="match status" value="1"/>
</dbReference>
<dbReference type="GO" id="GO:0015941">
    <property type="term" value="P:pantothenate catabolic process"/>
    <property type="evidence" value="ECO:0007669"/>
    <property type="project" value="InterPro"/>
</dbReference>
<dbReference type="PANTHER" id="PTHR14359">
    <property type="entry name" value="HOMO-OLIGOMERIC FLAVIN CONTAINING CYS DECARBOXYLASE FAMILY"/>
    <property type="match status" value="1"/>
</dbReference>
<gene>
    <name evidence="3 7" type="primary">coaBC</name>
    <name evidence="7" type="ORF">BIFANG_02112</name>
</gene>
<keyword evidence="8" id="KW-1185">Reference proteome</keyword>
<keyword evidence="3 7" id="KW-0436">Ligase</keyword>
<comment type="pathway">
    <text evidence="3">Cofactor biosynthesis; coenzyme A biosynthesis; CoA from (R)-pantothenate: step 3/5.</text>
</comment>
<feature type="domain" description="Flavoprotein" evidence="5">
    <location>
        <begin position="3"/>
        <end position="188"/>
    </location>
</feature>
<feature type="binding site" evidence="3">
    <location>
        <position position="391"/>
    </location>
    <ligand>
        <name>CTP</name>
        <dbReference type="ChEBI" id="CHEBI:37563"/>
    </ligand>
</feature>
<reference evidence="7" key="1">
    <citation type="submission" date="2009-04" db="EMBL/GenBank/DDBJ databases">
        <authorList>
            <person name="Weinstock G."/>
            <person name="Sodergren E."/>
            <person name="Clifton S."/>
            <person name="Fulton L."/>
            <person name="Fulton B."/>
            <person name="Courtney L."/>
            <person name="Fronick C."/>
            <person name="Harrison M."/>
            <person name="Strong C."/>
            <person name="Farmer C."/>
            <person name="Delahaunty K."/>
            <person name="Markovic C."/>
            <person name="Hall O."/>
            <person name="Minx P."/>
            <person name="Tomlinson C."/>
            <person name="Mitreva M."/>
            <person name="Nelson J."/>
            <person name="Hou S."/>
            <person name="Wollam A."/>
            <person name="Pepin K.H."/>
            <person name="Johnson M."/>
            <person name="Bhonagiri V."/>
            <person name="Nash W.E."/>
            <person name="Warren W."/>
            <person name="Chinwalla A."/>
            <person name="Mardis E.R."/>
            <person name="Wilson R.K."/>
        </authorList>
    </citation>
    <scope>NUCLEOTIDE SEQUENCE [LARGE SCALE GENOMIC DNA]</scope>
    <source>
        <strain evidence="7">DSM 20098</strain>
    </source>
</reference>
<comment type="catalytic activity">
    <reaction evidence="3">
        <text>(R)-4'-phosphopantothenate + L-cysteine + CTP = N-[(R)-4-phosphopantothenoyl]-L-cysteine + CMP + diphosphate + H(+)</text>
        <dbReference type="Rhea" id="RHEA:19397"/>
        <dbReference type="ChEBI" id="CHEBI:10986"/>
        <dbReference type="ChEBI" id="CHEBI:15378"/>
        <dbReference type="ChEBI" id="CHEBI:33019"/>
        <dbReference type="ChEBI" id="CHEBI:35235"/>
        <dbReference type="ChEBI" id="CHEBI:37563"/>
        <dbReference type="ChEBI" id="CHEBI:59458"/>
        <dbReference type="ChEBI" id="CHEBI:60377"/>
        <dbReference type="EC" id="6.3.2.5"/>
    </reaction>
</comment>
<dbReference type="InterPro" id="IPR007085">
    <property type="entry name" value="DNA/pantothenate-metab_flavo_C"/>
</dbReference>
<evidence type="ECO:0000256" key="2">
    <source>
        <dbReference type="ARBA" id="ARBA00023239"/>
    </source>
</evidence>
<evidence type="ECO:0000259" key="5">
    <source>
        <dbReference type="Pfam" id="PF02441"/>
    </source>
</evidence>
<comment type="similarity">
    <text evidence="3">In the N-terminal section; belongs to the HFCD (homo-oligomeric flavin containing Cys decarboxylase) superfamily.</text>
</comment>
<comment type="catalytic activity">
    <reaction evidence="3">
        <text>N-[(R)-4-phosphopantothenoyl]-L-cysteine + H(+) = (R)-4'-phosphopantetheine + CO2</text>
        <dbReference type="Rhea" id="RHEA:16793"/>
        <dbReference type="ChEBI" id="CHEBI:15378"/>
        <dbReference type="ChEBI" id="CHEBI:16526"/>
        <dbReference type="ChEBI" id="CHEBI:59458"/>
        <dbReference type="ChEBI" id="CHEBI:61723"/>
        <dbReference type="EC" id="4.1.1.36"/>
    </reaction>
</comment>
<dbReference type="SUPFAM" id="SSF52507">
    <property type="entry name" value="Homo-oligomeric flavin-containing Cys decarboxylases, HFCD"/>
    <property type="match status" value="1"/>
</dbReference>
<keyword evidence="3" id="KW-0511">Multifunctional enzyme</keyword>
<dbReference type="Pfam" id="PF04127">
    <property type="entry name" value="DFP"/>
    <property type="match status" value="1"/>
</dbReference>
<name>C4FCT6_9BIFI</name>
<feature type="domain" description="DNA/pantothenate metabolism flavoprotein C-terminal" evidence="6">
    <location>
        <begin position="230"/>
        <end position="456"/>
    </location>
</feature>
<keyword evidence="3" id="KW-0460">Magnesium</keyword>
<feature type="region of interest" description="Phosphopantothenate--cysteine ligase" evidence="3">
    <location>
        <begin position="235"/>
        <end position="462"/>
    </location>
</feature>
<dbReference type="STRING" id="1683.Bang102_001455"/>
<organism evidence="7 8">
    <name type="scientific">Bifidobacterium angulatum DSM 20098 = JCM 7096</name>
    <dbReference type="NCBI Taxonomy" id="518635"/>
    <lineage>
        <taxon>Bacteria</taxon>
        <taxon>Bacillati</taxon>
        <taxon>Actinomycetota</taxon>
        <taxon>Actinomycetes</taxon>
        <taxon>Bifidobacteriales</taxon>
        <taxon>Bifidobacteriaceae</taxon>
        <taxon>Bifidobacterium</taxon>
    </lineage>
</organism>
<comment type="pathway">
    <text evidence="3">Cofactor biosynthesis; coenzyme A biosynthesis; CoA from (R)-pantothenate: step 2/5.</text>
</comment>
<dbReference type="InterPro" id="IPR036551">
    <property type="entry name" value="Flavin_trans-like"/>
</dbReference>
<dbReference type="EMBL" id="ABYS02000001">
    <property type="protein sequence ID" value="EEP21994.1"/>
    <property type="molecule type" value="Genomic_DNA"/>
</dbReference>